<keyword evidence="4" id="KW-0862">Zinc</keyword>
<dbReference type="KEGG" id="nio:NITINOP_1481"/>
<keyword evidence="7" id="KW-1185">Reference proteome</keyword>
<accession>A0A0S4KT21</accession>
<name>A0A0S4KT21_9BACT</name>
<dbReference type="PANTHER" id="PTHR38344">
    <property type="entry name" value="UPF0753 PROTEIN AQ_863"/>
    <property type="match status" value="1"/>
</dbReference>
<protein>
    <submittedName>
        <fullName evidence="6">Uncharacterized protein</fullName>
    </submittedName>
</protein>
<reference evidence="7" key="1">
    <citation type="submission" date="2015-09" db="EMBL/GenBank/DDBJ databases">
        <authorList>
            <person name="Daims H."/>
        </authorList>
    </citation>
    <scope>NUCLEOTIDE SEQUENCE [LARGE SCALE GENOMIC DNA]</scope>
</reference>
<dbReference type="STRING" id="1715989.NITINOP_1481"/>
<evidence type="ECO:0000256" key="4">
    <source>
        <dbReference type="ARBA" id="ARBA00022833"/>
    </source>
</evidence>
<dbReference type="GO" id="GO:0046872">
    <property type="term" value="F:metal ion binding"/>
    <property type="evidence" value="ECO:0007669"/>
    <property type="project" value="UniProtKB-KW"/>
</dbReference>
<evidence type="ECO:0000256" key="3">
    <source>
        <dbReference type="ARBA" id="ARBA00022723"/>
    </source>
</evidence>
<sequence length="143" mass="16465">MPQREQTFYRAWRALAQNDLTLRLLGIRNAADTLRGLPERSEDALLDLVHDMRIPRAAREPYFSQHQAALLSWVGYLKRRSHQKGHPRQEAYSIDLVEYLAIRLFYERELVESACHAHLGLAGTDRRTAAVRVRFPGRLSSAA</sequence>
<proteinExistence type="predicted"/>
<gene>
    <name evidence="6" type="ORF">NITINOP_1481</name>
</gene>
<dbReference type="PANTHER" id="PTHR38344:SF1">
    <property type="entry name" value="INORGANIC CARBON TRANSPORTER SUBUNIT DABA-RELATED"/>
    <property type="match status" value="1"/>
</dbReference>
<dbReference type="AlphaFoldDB" id="A0A0S4KT21"/>
<keyword evidence="2" id="KW-1003">Cell membrane</keyword>
<evidence type="ECO:0000313" key="6">
    <source>
        <dbReference type="EMBL" id="CUQ66457.1"/>
    </source>
</evidence>
<dbReference type="Pfam" id="PF10070">
    <property type="entry name" value="DabA"/>
    <property type="match status" value="1"/>
</dbReference>
<dbReference type="Proteomes" id="UP000066284">
    <property type="component" value="Chromosome 1"/>
</dbReference>
<keyword evidence="5" id="KW-0472">Membrane</keyword>
<dbReference type="RefSeq" id="WP_082633637.1">
    <property type="nucleotide sequence ID" value="NZ_LN885086.1"/>
</dbReference>
<dbReference type="EMBL" id="LN885086">
    <property type="protein sequence ID" value="CUQ66457.1"/>
    <property type="molecule type" value="Genomic_DNA"/>
</dbReference>
<evidence type="ECO:0000313" key="7">
    <source>
        <dbReference type="Proteomes" id="UP000066284"/>
    </source>
</evidence>
<dbReference type="OrthoDB" id="9757711at2"/>
<keyword evidence="3" id="KW-0479">Metal-binding</keyword>
<evidence type="ECO:0000256" key="2">
    <source>
        <dbReference type="ARBA" id="ARBA00022475"/>
    </source>
</evidence>
<organism evidence="6 7">
    <name type="scientific">Candidatus Nitrospira inopinata</name>
    <dbReference type="NCBI Taxonomy" id="1715989"/>
    <lineage>
        <taxon>Bacteria</taxon>
        <taxon>Pseudomonadati</taxon>
        <taxon>Nitrospirota</taxon>
        <taxon>Nitrospiria</taxon>
        <taxon>Nitrospirales</taxon>
        <taxon>Nitrospiraceae</taxon>
        <taxon>Nitrospira</taxon>
    </lineage>
</organism>
<evidence type="ECO:0000256" key="5">
    <source>
        <dbReference type="ARBA" id="ARBA00023136"/>
    </source>
</evidence>
<evidence type="ECO:0000256" key="1">
    <source>
        <dbReference type="ARBA" id="ARBA00022448"/>
    </source>
</evidence>
<keyword evidence="1" id="KW-0813">Transport</keyword>
<dbReference type="InterPro" id="IPR018752">
    <property type="entry name" value="DabA"/>
</dbReference>